<evidence type="ECO:0000256" key="6">
    <source>
        <dbReference type="ARBA" id="ARBA00023027"/>
    </source>
</evidence>
<dbReference type="InterPro" id="IPR035897">
    <property type="entry name" value="Toll_tir_struct_dom_sf"/>
</dbReference>
<dbReference type="SMART" id="SM00255">
    <property type="entry name" value="TIR"/>
    <property type="match status" value="1"/>
</dbReference>
<dbReference type="EC" id="3.2.2.6" evidence="1"/>
<dbReference type="Pfam" id="PF20160">
    <property type="entry name" value="C-JID"/>
    <property type="match status" value="1"/>
</dbReference>
<dbReference type="Proteomes" id="UP000807159">
    <property type="component" value="Chromosome 8"/>
</dbReference>
<evidence type="ECO:0000256" key="4">
    <source>
        <dbReference type="ARBA" id="ARBA00022801"/>
    </source>
</evidence>
<dbReference type="InterPro" id="IPR058546">
    <property type="entry name" value="RPS4B/Roq1-like_LRR"/>
</dbReference>
<dbReference type="SUPFAM" id="SSF52200">
    <property type="entry name" value="Toll/Interleukin receptor TIR domain"/>
    <property type="match status" value="1"/>
</dbReference>
<dbReference type="InterPro" id="IPR000157">
    <property type="entry name" value="TIR_dom"/>
</dbReference>
<accession>A0A8T2Y3H4</accession>
<dbReference type="SUPFAM" id="SSF52540">
    <property type="entry name" value="P-loop containing nucleoside triphosphate hydrolases"/>
    <property type="match status" value="1"/>
</dbReference>
<keyword evidence="6" id="KW-0520">NAD</keyword>
<evidence type="ECO:0000256" key="7">
    <source>
        <dbReference type="ARBA" id="ARBA00047304"/>
    </source>
</evidence>
<dbReference type="GO" id="GO:0006952">
    <property type="term" value="P:defense response"/>
    <property type="evidence" value="ECO:0007669"/>
    <property type="project" value="InterPro"/>
</dbReference>
<dbReference type="InterPro" id="IPR011713">
    <property type="entry name" value="Leu-rich_rpt_3"/>
</dbReference>
<dbReference type="InterPro" id="IPR058192">
    <property type="entry name" value="WHD_ROQ1-like"/>
</dbReference>
<dbReference type="Gene3D" id="3.40.50.300">
    <property type="entry name" value="P-loop containing nucleotide triphosphate hydrolases"/>
    <property type="match status" value="1"/>
</dbReference>
<dbReference type="GO" id="GO:0061809">
    <property type="term" value="F:NAD+ nucleosidase activity, cyclic ADP-ribose generating"/>
    <property type="evidence" value="ECO:0007669"/>
    <property type="project" value="UniProtKB-EC"/>
</dbReference>
<comment type="catalytic activity">
    <reaction evidence="7">
        <text>NAD(+) + H2O = ADP-D-ribose + nicotinamide + H(+)</text>
        <dbReference type="Rhea" id="RHEA:16301"/>
        <dbReference type="ChEBI" id="CHEBI:15377"/>
        <dbReference type="ChEBI" id="CHEBI:15378"/>
        <dbReference type="ChEBI" id="CHEBI:17154"/>
        <dbReference type="ChEBI" id="CHEBI:57540"/>
        <dbReference type="ChEBI" id="CHEBI:57967"/>
        <dbReference type="EC" id="3.2.2.6"/>
    </reaction>
    <physiologicalReaction direction="left-to-right" evidence="7">
        <dbReference type="Rhea" id="RHEA:16302"/>
    </physiologicalReaction>
</comment>
<dbReference type="AlphaFoldDB" id="A0A8T2Y3H4"/>
<name>A0A8T2Y3H4_POPDE</name>
<evidence type="ECO:0000259" key="8">
    <source>
        <dbReference type="PROSITE" id="PS50104"/>
    </source>
</evidence>
<dbReference type="Pfam" id="PF23286">
    <property type="entry name" value="LRR_13"/>
    <property type="match status" value="1"/>
</dbReference>
<evidence type="ECO:0000313" key="9">
    <source>
        <dbReference type="EMBL" id="KAH8499637.1"/>
    </source>
</evidence>
<evidence type="ECO:0000256" key="1">
    <source>
        <dbReference type="ARBA" id="ARBA00011982"/>
    </source>
</evidence>
<dbReference type="InterPro" id="IPR002182">
    <property type="entry name" value="NB-ARC"/>
</dbReference>
<keyword evidence="4" id="KW-0378">Hydrolase</keyword>
<keyword evidence="5" id="KW-0611">Plant defense</keyword>
<dbReference type="InterPro" id="IPR044974">
    <property type="entry name" value="Disease_R_plants"/>
</dbReference>
<dbReference type="Pfam" id="PF07725">
    <property type="entry name" value="LRR_3"/>
    <property type="match status" value="1"/>
</dbReference>
<dbReference type="Gene3D" id="3.40.50.10140">
    <property type="entry name" value="Toll/interleukin-1 receptor homology (TIR) domain"/>
    <property type="match status" value="1"/>
</dbReference>
<protein>
    <recommendedName>
        <fullName evidence="1">ADP-ribosyl cyclase/cyclic ADP-ribose hydrolase</fullName>
        <ecNumber evidence="1">3.2.2.6</ecNumber>
    </recommendedName>
</protein>
<dbReference type="PANTHER" id="PTHR11017">
    <property type="entry name" value="LEUCINE-RICH REPEAT-CONTAINING PROTEIN"/>
    <property type="match status" value="1"/>
</dbReference>
<dbReference type="SMART" id="SM00369">
    <property type="entry name" value="LRR_TYP"/>
    <property type="match status" value="3"/>
</dbReference>
<dbReference type="Gene3D" id="1.10.8.430">
    <property type="entry name" value="Helical domain of apoptotic protease-activating factors"/>
    <property type="match status" value="1"/>
</dbReference>
<evidence type="ECO:0000256" key="3">
    <source>
        <dbReference type="ARBA" id="ARBA00022737"/>
    </source>
</evidence>
<dbReference type="InterPro" id="IPR032675">
    <property type="entry name" value="LRR_dom_sf"/>
</dbReference>
<dbReference type="InterPro" id="IPR045344">
    <property type="entry name" value="C-JID"/>
</dbReference>
<dbReference type="GO" id="GO:0007165">
    <property type="term" value="P:signal transduction"/>
    <property type="evidence" value="ECO:0007669"/>
    <property type="project" value="InterPro"/>
</dbReference>
<dbReference type="Gene3D" id="3.80.10.10">
    <property type="entry name" value="Ribonuclease Inhibitor"/>
    <property type="match status" value="2"/>
</dbReference>
<dbReference type="InterPro" id="IPR003591">
    <property type="entry name" value="Leu-rich_rpt_typical-subtyp"/>
</dbReference>
<organism evidence="9 10">
    <name type="scientific">Populus deltoides</name>
    <name type="common">Eastern poplar</name>
    <name type="synonym">Eastern cottonwood</name>
    <dbReference type="NCBI Taxonomy" id="3696"/>
    <lineage>
        <taxon>Eukaryota</taxon>
        <taxon>Viridiplantae</taxon>
        <taxon>Streptophyta</taxon>
        <taxon>Embryophyta</taxon>
        <taxon>Tracheophyta</taxon>
        <taxon>Spermatophyta</taxon>
        <taxon>Magnoliopsida</taxon>
        <taxon>eudicotyledons</taxon>
        <taxon>Gunneridae</taxon>
        <taxon>Pentapetalae</taxon>
        <taxon>rosids</taxon>
        <taxon>fabids</taxon>
        <taxon>Malpighiales</taxon>
        <taxon>Salicaceae</taxon>
        <taxon>Saliceae</taxon>
        <taxon>Populus</taxon>
    </lineage>
</organism>
<dbReference type="Pfam" id="PF00931">
    <property type="entry name" value="NB-ARC"/>
    <property type="match status" value="1"/>
</dbReference>
<gene>
    <name evidence="9" type="ORF">H0E87_015025</name>
</gene>
<dbReference type="EMBL" id="JACEGQ020000008">
    <property type="protein sequence ID" value="KAH8499637.1"/>
    <property type="molecule type" value="Genomic_DNA"/>
</dbReference>
<evidence type="ECO:0000256" key="2">
    <source>
        <dbReference type="ARBA" id="ARBA00022614"/>
    </source>
</evidence>
<evidence type="ECO:0000256" key="5">
    <source>
        <dbReference type="ARBA" id="ARBA00022821"/>
    </source>
</evidence>
<dbReference type="PROSITE" id="PS51450">
    <property type="entry name" value="LRR"/>
    <property type="match status" value="1"/>
</dbReference>
<keyword evidence="3" id="KW-0677">Repeat</keyword>
<dbReference type="SUPFAM" id="SSF52058">
    <property type="entry name" value="L domain-like"/>
    <property type="match status" value="1"/>
</dbReference>
<dbReference type="PROSITE" id="PS50104">
    <property type="entry name" value="TIR"/>
    <property type="match status" value="1"/>
</dbReference>
<comment type="caution">
    <text evidence="9">The sequence shown here is derived from an EMBL/GenBank/DDBJ whole genome shotgun (WGS) entry which is preliminary data.</text>
</comment>
<dbReference type="GO" id="GO:0043531">
    <property type="term" value="F:ADP binding"/>
    <property type="evidence" value="ECO:0007669"/>
    <property type="project" value="InterPro"/>
</dbReference>
<dbReference type="InterPro" id="IPR027417">
    <property type="entry name" value="P-loop_NTPase"/>
</dbReference>
<dbReference type="InterPro" id="IPR001611">
    <property type="entry name" value="Leu-rich_rpt"/>
</dbReference>
<keyword evidence="2" id="KW-0433">Leucine-rich repeat</keyword>
<reference evidence="9" key="1">
    <citation type="journal article" date="2021" name="J. Hered.">
        <title>Genome Assembly of Salicaceae Populus deltoides (Eastern Cottonwood) I-69 Based on Nanopore Sequencing and Hi-C Technologies.</title>
        <authorList>
            <person name="Bai S."/>
            <person name="Wu H."/>
            <person name="Zhang J."/>
            <person name="Pan Z."/>
            <person name="Zhao W."/>
            <person name="Li Z."/>
            <person name="Tong C."/>
        </authorList>
    </citation>
    <scope>NUCLEOTIDE SEQUENCE</scope>
    <source>
        <tissue evidence="9">Leaf</tissue>
    </source>
</reference>
<dbReference type="InterPro" id="IPR042197">
    <property type="entry name" value="Apaf_helical"/>
</dbReference>
<dbReference type="PANTHER" id="PTHR11017:SF553">
    <property type="entry name" value="ADP-RIBOSYL CYCLASE_CYCLIC ADP-RIBOSE HYDROLASE"/>
    <property type="match status" value="1"/>
</dbReference>
<evidence type="ECO:0000313" key="10">
    <source>
        <dbReference type="Proteomes" id="UP000807159"/>
    </source>
</evidence>
<dbReference type="PRINTS" id="PR00364">
    <property type="entry name" value="DISEASERSIST"/>
</dbReference>
<feature type="domain" description="TIR" evidence="8">
    <location>
        <begin position="12"/>
        <end position="178"/>
    </location>
</feature>
<dbReference type="Pfam" id="PF01582">
    <property type="entry name" value="TIR"/>
    <property type="match status" value="1"/>
</dbReference>
<sequence>MAASYSRTTTRWKYDVFLSFRGEDTRKGFTDHLYTALCHRGVITFRDDQELERGNEISRELLQAIQDSRFSVIVFSRNYTSSTWCLNELVKIVECMKQGRQTVIPVFYDVDPSEVRNQTGRLQQAFADHEEVFKDNIEKVQTWRIAMKLVANLSGWDLQDRHESEFIQGIVEEIVCKLRKSSYSMSWVTENLVGMDWRLEEMSLYLGVEQLNDVRVIGICGMGGIGKTTIARAVYEKMLGHFEGSSFLANVREVEEKHGLVRLQEQLLSDTLMERRTKISDVHRGMNEIRVRLRSRMVLVVLDDVDQLVQLESLVGDRNWFDNGSRVIITTRDELLLKQFGVDKIYRVASLNNIEAVQLFCLKAFRSYCPPEDYVLQTIQVVKYADGLPLALHVLGSFFSGIRSVELWNHSLKRLKDIPDKGILDKLEISFDGLNEVEKKIFLDIACFFNGWEEDRVTKLMESSGFYPQIGIRILVEKFLINISDNRVWMHDLLQEMGRQIVKRESHEEPGKRTRLWLCEDVIHVLLNNTVNNLLLQPQFYVSDFEFPFSCSSFLFINLTVQGTDKVEGIVLNSNDEVDGLYLSAESIMKMKRLRILKLQNINLSQKIKYLSNELRYLEWCGYPFKSLPSTFQPDKLVELHMRHSSIKQLWEGVRPLKLLRAIDLRHSRNLIKTPDFRQVPNLEKLNLEGCRKLVKIDDSIGILKGLVFLNLKDCVKLACLPTNICELKTLRILNLYGCFKLEKLPEMLGNVMNLEELDVGRTAITTLPSTFGLWKKLKVLSLDGCKGPAPKSWSSLFSFRSLPRNPCPITLMLSSLSALYSLTKLNLSNSNLMEGELPDDMGCFPSLEELDLSGNNFVRIPSSISQLSKLKSLRLGNCKKLQSLPDLPSRLEYLGVDGCASLGTLPNLFEECARSKFLSLIFMNCSELTDYQGNISMGLTWLKYYLHFLLKSGHQGHPASWFFTCFPGSEIPSWFHHKSVGHSLTIRLLPYEHWSSSKWMGLAVCAFFEELDCGDSCLITLNFDIKGFKSRSYFLEYPEGSTFTSNQVFFIFFPRGKFPEPLAVSNTTSQPIEVEFRSSIQERNTNNEFQVLSARVMNWGFRMVYEEDTVQFNEPNTSVDSINGLHSEELMILDENNSIIPCNNIEGKCLPE</sequence>
<dbReference type="Pfam" id="PF23282">
    <property type="entry name" value="WHD_ROQ1"/>
    <property type="match status" value="1"/>
</dbReference>
<dbReference type="FunFam" id="3.40.50.10140:FF:000007">
    <property type="entry name" value="Disease resistance protein (TIR-NBS-LRR class)"/>
    <property type="match status" value="1"/>
</dbReference>
<proteinExistence type="predicted"/>
<keyword evidence="10" id="KW-1185">Reference proteome</keyword>